<dbReference type="HAMAP" id="MF_00969">
    <property type="entry name" value="TRCF"/>
    <property type="match status" value="1"/>
</dbReference>
<comment type="function">
    <text evidence="9">Couples transcription and DNA repair by recognizing RNA polymerase (RNAP) stalled at DNA lesions. Mediates ATP-dependent release of RNAP and its truncated transcript from the DNA, and recruitment of nucleotide excision repair machinery to the damaged site.</text>
</comment>
<keyword evidence="5" id="KW-0347">Helicase</keyword>
<comment type="similarity">
    <text evidence="9">In the C-terminal section; belongs to the helicase family. RecG subfamily.</text>
</comment>
<dbReference type="InterPro" id="IPR011545">
    <property type="entry name" value="DEAD/DEAH_box_helicase_dom"/>
</dbReference>
<keyword evidence="7 9" id="KW-0238">DNA-binding</keyword>
<dbReference type="SUPFAM" id="SSF141259">
    <property type="entry name" value="CarD-like"/>
    <property type="match status" value="1"/>
</dbReference>
<dbReference type="InterPro" id="IPR036101">
    <property type="entry name" value="CarD-like/TRCF_RID_sf"/>
</dbReference>
<dbReference type="Proteomes" id="UP000823629">
    <property type="component" value="Unassembled WGS sequence"/>
</dbReference>
<keyword evidence="6 9" id="KW-0067">ATP-binding</keyword>
<keyword evidence="1 9" id="KW-0963">Cytoplasm</keyword>
<dbReference type="SUPFAM" id="SSF52540">
    <property type="entry name" value="P-loop containing nucleoside triphosphate hydrolases"/>
    <property type="match status" value="3"/>
</dbReference>
<accession>A0A9D9GT19</accession>
<organism evidence="12 13">
    <name type="scientific">Candidatus Scatoplasma merdavium</name>
    <dbReference type="NCBI Taxonomy" id="2840932"/>
    <lineage>
        <taxon>Bacteria</taxon>
        <taxon>Bacillati</taxon>
        <taxon>Bacillota</taxon>
        <taxon>Bacilli</taxon>
        <taxon>Bacillales</taxon>
        <taxon>Candidatus Scatoplasma</taxon>
    </lineage>
</organism>
<dbReference type="GO" id="GO:0005524">
    <property type="term" value="F:ATP binding"/>
    <property type="evidence" value="ECO:0007669"/>
    <property type="project" value="UniProtKB-UniRule"/>
</dbReference>
<comment type="similarity">
    <text evidence="9">In the N-terminal section; belongs to the UvrB family.</text>
</comment>
<evidence type="ECO:0000256" key="8">
    <source>
        <dbReference type="ARBA" id="ARBA00023204"/>
    </source>
</evidence>
<dbReference type="InterPro" id="IPR041471">
    <property type="entry name" value="UvrB_inter"/>
</dbReference>
<keyword evidence="8 9" id="KW-0234">DNA repair</keyword>
<dbReference type="SMART" id="SM00982">
    <property type="entry name" value="TRCF"/>
    <property type="match status" value="1"/>
</dbReference>
<dbReference type="Pfam" id="PF03461">
    <property type="entry name" value="TRCF"/>
    <property type="match status" value="1"/>
</dbReference>
<dbReference type="InterPro" id="IPR037235">
    <property type="entry name" value="TRCF-like_C_D7"/>
</dbReference>
<dbReference type="PANTHER" id="PTHR47964">
    <property type="entry name" value="ATP-DEPENDENT DNA HELICASE HOMOLOG RECG, CHLOROPLASTIC"/>
    <property type="match status" value="1"/>
</dbReference>
<evidence type="ECO:0000313" key="13">
    <source>
        <dbReference type="Proteomes" id="UP000823629"/>
    </source>
</evidence>
<evidence type="ECO:0000256" key="2">
    <source>
        <dbReference type="ARBA" id="ARBA00022741"/>
    </source>
</evidence>
<evidence type="ECO:0000256" key="9">
    <source>
        <dbReference type="HAMAP-Rule" id="MF_00969"/>
    </source>
</evidence>
<reference evidence="12" key="1">
    <citation type="submission" date="2020-10" db="EMBL/GenBank/DDBJ databases">
        <authorList>
            <person name="Gilroy R."/>
        </authorList>
    </citation>
    <scope>NUCLEOTIDE SEQUENCE</scope>
    <source>
        <strain evidence="12">1748</strain>
    </source>
</reference>
<dbReference type="InterPro" id="IPR014001">
    <property type="entry name" value="Helicase_ATP-bd"/>
</dbReference>
<keyword evidence="2 9" id="KW-0547">Nucleotide-binding</keyword>
<dbReference type="InterPro" id="IPR047112">
    <property type="entry name" value="RecG/Mfd"/>
</dbReference>
<reference evidence="12" key="2">
    <citation type="journal article" date="2021" name="PeerJ">
        <title>Extensive microbial diversity within the chicken gut microbiome revealed by metagenomics and culture.</title>
        <authorList>
            <person name="Gilroy R."/>
            <person name="Ravi A."/>
            <person name="Getino M."/>
            <person name="Pursley I."/>
            <person name="Horton D.L."/>
            <person name="Alikhan N.F."/>
            <person name="Baker D."/>
            <person name="Gharbi K."/>
            <person name="Hall N."/>
            <person name="Watson M."/>
            <person name="Adriaenssens E.M."/>
            <person name="Foster-Nyarko E."/>
            <person name="Jarju S."/>
            <person name="Secka A."/>
            <person name="Antonio M."/>
            <person name="Oren A."/>
            <person name="Chaudhuri R.R."/>
            <person name="La Ragione R."/>
            <person name="Hildebrand F."/>
            <person name="Pallen M.J."/>
        </authorList>
    </citation>
    <scope>NUCLEOTIDE SEQUENCE</scope>
    <source>
        <strain evidence="12">1748</strain>
    </source>
</reference>
<evidence type="ECO:0000256" key="4">
    <source>
        <dbReference type="ARBA" id="ARBA00022801"/>
    </source>
</evidence>
<dbReference type="SMART" id="SM01058">
    <property type="entry name" value="CarD_TRCF"/>
    <property type="match status" value="1"/>
</dbReference>
<keyword evidence="4 9" id="KW-0378">Hydrolase</keyword>
<evidence type="ECO:0000313" key="12">
    <source>
        <dbReference type="EMBL" id="MBO8414715.1"/>
    </source>
</evidence>
<evidence type="ECO:0000256" key="6">
    <source>
        <dbReference type="ARBA" id="ARBA00022840"/>
    </source>
</evidence>
<dbReference type="Gene3D" id="3.30.2060.10">
    <property type="entry name" value="Penicillin-binding protein 1b domain"/>
    <property type="match status" value="1"/>
</dbReference>
<dbReference type="InterPro" id="IPR004576">
    <property type="entry name" value="Mfd"/>
</dbReference>
<dbReference type="GO" id="GO:0003678">
    <property type="term" value="F:DNA helicase activity"/>
    <property type="evidence" value="ECO:0007669"/>
    <property type="project" value="TreeGrafter"/>
</dbReference>
<dbReference type="Pfam" id="PF17757">
    <property type="entry name" value="UvrB_inter"/>
    <property type="match status" value="1"/>
</dbReference>
<evidence type="ECO:0000259" key="11">
    <source>
        <dbReference type="PROSITE" id="PS51194"/>
    </source>
</evidence>
<feature type="domain" description="Helicase ATP-binding" evidence="10">
    <location>
        <begin position="607"/>
        <end position="768"/>
    </location>
</feature>
<dbReference type="InterPro" id="IPR003711">
    <property type="entry name" value="CarD-like/TRCF_RID"/>
</dbReference>
<evidence type="ECO:0000256" key="7">
    <source>
        <dbReference type="ARBA" id="ARBA00023125"/>
    </source>
</evidence>
<evidence type="ECO:0000256" key="5">
    <source>
        <dbReference type="ARBA" id="ARBA00022806"/>
    </source>
</evidence>
<proteinExistence type="inferred from homology"/>
<evidence type="ECO:0000259" key="10">
    <source>
        <dbReference type="PROSITE" id="PS51192"/>
    </source>
</evidence>
<dbReference type="GO" id="GO:0000716">
    <property type="term" value="P:transcription-coupled nucleotide-excision repair, DNA damage recognition"/>
    <property type="evidence" value="ECO:0007669"/>
    <property type="project" value="UniProtKB-UniRule"/>
</dbReference>
<dbReference type="CDD" id="cd17991">
    <property type="entry name" value="DEXHc_TRCF"/>
    <property type="match status" value="1"/>
</dbReference>
<dbReference type="PROSITE" id="PS51194">
    <property type="entry name" value="HELICASE_CTER"/>
    <property type="match status" value="1"/>
</dbReference>
<dbReference type="Gene3D" id="3.40.50.11180">
    <property type="match status" value="1"/>
</dbReference>
<dbReference type="SUPFAM" id="SSF143517">
    <property type="entry name" value="TRCF domain-like"/>
    <property type="match status" value="1"/>
</dbReference>
<evidence type="ECO:0000256" key="3">
    <source>
        <dbReference type="ARBA" id="ARBA00022763"/>
    </source>
</evidence>
<dbReference type="Gene3D" id="3.90.1150.50">
    <property type="entry name" value="Transcription-repair-coupling factor, D7 domain"/>
    <property type="match status" value="1"/>
</dbReference>
<protein>
    <recommendedName>
        <fullName evidence="9">Transcription-repair-coupling factor</fullName>
        <shortName evidence="9">TRCF</shortName>
        <ecNumber evidence="9">3.6.4.-</ecNumber>
    </recommendedName>
</protein>
<dbReference type="GO" id="GO:0006355">
    <property type="term" value="P:regulation of DNA-templated transcription"/>
    <property type="evidence" value="ECO:0007669"/>
    <property type="project" value="UniProtKB-UniRule"/>
</dbReference>
<dbReference type="Pfam" id="PF00271">
    <property type="entry name" value="Helicase_C"/>
    <property type="match status" value="1"/>
</dbReference>
<dbReference type="EMBL" id="JADING010000132">
    <property type="protein sequence ID" value="MBO8414715.1"/>
    <property type="molecule type" value="Genomic_DNA"/>
</dbReference>
<dbReference type="SMART" id="SM00487">
    <property type="entry name" value="DEXDc"/>
    <property type="match status" value="1"/>
</dbReference>
<dbReference type="Pfam" id="PF00270">
    <property type="entry name" value="DEAD"/>
    <property type="match status" value="1"/>
</dbReference>
<dbReference type="AlphaFoldDB" id="A0A9D9GT19"/>
<dbReference type="GO" id="GO:0005737">
    <property type="term" value="C:cytoplasm"/>
    <property type="evidence" value="ECO:0007669"/>
    <property type="project" value="UniProtKB-SubCell"/>
</dbReference>
<dbReference type="InterPro" id="IPR027417">
    <property type="entry name" value="P-loop_NTPase"/>
</dbReference>
<gene>
    <name evidence="9 12" type="primary">mfd</name>
    <name evidence="12" type="ORF">IAC78_04540</name>
</gene>
<dbReference type="Gene3D" id="2.40.10.170">
    <property type="match status" value="1"/>
</dbReference>
<comment type="subcellular location">
    <subcellularLocation>
        <location evidence="9">Cytoplasm</location>
    </subcellularLocation>
</comment>
<dbReference type="PANTHER" id="PTHR47964:SF1">
    <property type="entry name" value="ATP-DEPENDENT DNA HELICASE HOMOLOG RECG, CHLOROPLASTIC"/>
    <property type="match status" value="1"/>
</dbReference>
<comment type="caution">
    <text evidence="12">The sequence shown here is derived from an EMBL/GenBank/DDBJ whole genome shotgun (WGS) entry which is preliminary data.</text>
</comment>
<evidence type="ECO:0000256" key="1">
    <source>
        <dbReference type="ARBA" id="ARBA00022490"/>
    </source>
</evidence>
<keyword evidence="3 9" id="KW-0227">DNA damage</keyword>
<dbReference type="GO" id="GO:0016787">
    <property type="term" value="F:hydrolase activity"/>
    <property type="evidence" value="ECO:0007669"/>
    <property type="project" value="UniProtKB-KW"/>
</dbReference>
<dbReference type="GO" id="GO:0003684">
    <property type="term" value="F:damaged DNA binding"/>
    <property type="evidence" value="ECO:0007669"/>
    <property type="project" value="InterPro"/>
</dbReference>
<dbReference type="InterPro" id="IPR001650">
    <property type="entry name" value="Helicase_C-like"/>
</dbReference>
<dbReference type="EC" id="3.6.4.-" evidence="9"/>
<dbReference type="Pfam" id="PF02559">
    <property type="entry name" value="CarD_TRCF_RID"/>
    <property type="match status" value="1"/>
</dbReference>
<feature type="domain" description="Helicase C-terminal" evidence="11">
    <location>
        <begin position="777"/>
        <end position="945"/>
    </location>
</feature>
<sequence>MDFDLLKLIQDNPEVIKIDNNFAFNANSIESFALAILSSYQKNNRSLAVCLPSLYDAQHFLEFASNFLNVEEICYFPYDEVVRADAIYSSKEFVKERQYTLYRLVSKKKSLVVFSGILLCKPISSPSCFSNSVLHLKKSESFEPKKLIEYLIKHNYSRVNRVEGVFEFSARGEIVDVFTPSYNNPVRFEYFDDEIEDIRIFNTKSELSFEKIDEIDIIPANEVILSEGEIDRGVFNISQELNRLDNSELNQELLSKTSRFLAEVKVSGLADTTSKYLPYFEIDPSFITSYLKDIPLYFYRFEDVYSIASNYEKESADYYAELKKERMALSGEKGAYSLEDSLKEKRDYICSIDEDSQLQVTSIPYRSVSMIDSLNLINNLKRDGYTPYVFLSSAQLEGFKRYLDQEGVNIDLSLSSNGINVVLDKSFSRGFLLPKAKLALVSSKEIYGFGDASSTFLNRFKEAKTISKYQDLEVGDYVVHQEQGIGVYLGIKEIDGLEYLTIGYAGDGQKLYVPLEKYKMIRKYASKEGVKPRLDYLGGASWARRKAKIRGRVSYLADKLIEIEAQRNTTPGFAFQPDDELEQEFSDAFPYPLTTSQQAAWEEIKKDMMSSHPMDRLLTGDVGFGKTEVAFKAIFKCICSHKQAALLCPTTVLCKQHYDVAIERFKSFDVRIAMLNRNVSVKETNSILRQLKDGEIDLLIGTHRILSDDIQFKDLGLLVVDEEQRFGVAHKEKNKTMTTNIDVLTLTATPIPRTLQMSLLNVRSLSRLDNPPYNRLPIKTYVVKFNKKLIKEVIDRELGRKGQVYYLHNRIQSLPKTISELEEMFPYANIKGVHGQMDGNDISDIMSDFYEGKIDILVCTSIVETGLDVPNCNTIIVEKAENFGLAQLYQIKGRVGRSSRLAYAYLTYPDIRVLNDESKKRLKALKEFTELGSGYRIANEDLNIRGAGDILGKEQAGFIDSIGYDAYMQLLQEVMKEKKVMVDNVKDLDKSTRYEISFSLDAHIPSTYASESDRINIYREMFDISSLKELQEYQKKVEDIYGRIPYEMSNLFVKKTIEIYLDNPIFSEFKEYIDHYEIKMSEDFSSSRMMARELEKNEFIADEKKIYVRFLGKSFRFNLNKSADYLMDLFNLVTSLIAIKNKVDKRSRI</sequence>
<dbReference type="PROSITE" id="PS51192">
    <property type="entry name" value="HELICASE_ATP_BIND_1"/>
    <property type="match status" value="1"/>
</dbReference>
<dbReference type="InterPro" id="IPR005118">
    <property type="entry name" value="TRCF_C"/>
</dbReference>
<name>A0A9D9GT19_9BACL</name>
<dbReference type="NCBIfam" id="TIGR00580">
    <property type="entry name" value="mfd"/>
    <property type="match status" value="1"/>
</dbReference>
<dbReference type="SMART" id="SM00490">
    <property type="entry name" value="HELICc"/>
    <property type="match status" value="1"/>
</dbReference>
<dbReference type="Gene3D" id="3.40.50.300">
    <property type="entry name" value="P-loop containing nucleotide triphosphate hydrolases"/>
    <property type="match status" value="2"/>
</dbReference>